<evidence type="ECO:0000313" key="4">
    <source>
        <dbReference type="Proteomes" id="UP000027222"/>
    </source>
</evidence>
<feature type="compositionally biased region" description="Basic and acidic residues" evidence="1">
    <location>
        <begin position="430"/>
        <end position="453"/>
    </location>
</feature>
<feature type="compositionally biased region" description="Polar residues" evidence="1">
    <location>
        <begin position="302"/>
        <end position="323"/>
    </location>
</feature>
<organism evidence="3 4">
    <name type="scientific">Galerina marginata (strain CBS 339.88)</name>
    <dbReference type="NCBI Taxonomy" id="685588"/>
    <lineage>
        <taxon>Eukaryota</taxon>
        <taxon>Fungi</taxon>
        <taxon>Dikarya</taxon>
        <taxon>Basidiomycota</taxon>
        <taxon>Agaricomycotina</taxon>
        <taxon>Agaricomycetes</taxon>
        <taxon>Agaricomycetidae</taxon>
        <taxon>Agaricales</taxon>
        <taxon>Agaricineae</taxon>
        <taxon>Strophariaceae</taxon>
        <taxon>Galerina</taxon>
    </lineage>
</organism>
<name>A0A067SAE4_GALM3</name>
<protein>
    <recommendedName>
        <fullName evidence="2">DUF6818 domain-containing protein</fullName>
    </recommendedName>
</protein>
<feature type="compositionally biased region" description="Basic and acidic residues" evidence="1">
    <location>
        <begin position="104"/>
        <end position="119"/>
    </location>
</feature>
<dbReference type="AlphaFoldDB" id="A0A067SAE4"/>
<gene>
    <name evidence="3" type="ORF">GALMADRAFT_216203</name>
</gene>
<feature type="region of interest" description="Disordered" evidence="1">
    <location>
        <begin position="388"/>
        <end position="521"/>
    </location>
</feature>
<feature type="compositionally biased region" description="Low complexity" evidence="1">
    <location>
        <begin position="7"/>
        <end position="17"/>
    </location>
</feature>
<dbReference type="InterPro" id="IPR049203">
    <property type="entry name" value="DUF6818"/>
</dbReference>
<feature type="region of interest" description="Disordered" evidence="1">
    <location>
        <begin position="1"/>
        <end position="147"/>
    </location>
</feature>
<reference evidence="4" key="1">
    <citation type="journal article" date="2014" name="Proc. Natl. Acad. Sci. U.S.A.">
        <title>Extensive sampling of basidiomycete genomes demonstrates inadequacy of the white-rot/brown-rot paradigm for wood decay fungi.</title>
        <authorList>
            <person name="Riley R."/>
            <person name="Salamov A.A."/>
            <person name="Brown D.W."/>
            <person name="Nagy L.G."/>
            <person name="Floudas D."/>
            <person name="Held B.W."/>
            <person name="Levasseur A."/>
            <person name="Lombard V."/>
            <person name="Morin E."/>
            <person name="Otillar R."/>
            <person name="Lindquist E.A."/>
            <person name="Sun H."/>
            <person name="LaButti K.M."/>
            <person name="Schmutz J."/>
            <person name="Jabbour D."/>
            <person name="Luo H."/>
            <person name="Baker S.E."/>
            <person name="Pisabarro A.G."/>
            <person name="Walton J.D."/>
            <person name="Blanchette R.A."/>
            <person name="Henrissat B."/>
            <person name="Martin F."/>
            <person name="Cullen D."/>
            <person name="Hibbett D.S."/>
            <person name="Grigoriev I.V."/>
        </authorList>
    </citation>
    <scope>NUCLEOTIDE SEQUENCE [LARGE SCALE GENOMIC DNA]</scope>
    <source>
        <strain evidence="4">CBS 339.88</strain>
    </source>
</reference>
<dbReference type="HOGENOM" id="CLU_039750_0_0_1"/>
<dbReference type="PANTHER" id="PTHR34409">
    <property type="entry name" value="SET DOMAIN-CONTAINING PROTEIN"/>
    <property type="match status" value="1"/>
</dbReference>
<dbReference type="EMBL" id="KL142412">
    <property type="protein sequence ID" value="KDR67831.1"/>
    <property type="molecule type" value="Genomic_DNA"/>
</dbReference>
<feature type="compositionally biased region" description="Acidic residues" evidence="1">
    <location>
        <begin position="238"/>
        <end position="261"/>
    </location>
</feature>
<dbReference type="OrthoDB" id="99432at2759"/>
<evidence type="ECO:0000256" key="1">
    <source>
        <dbReference type="SAM" id="MobiDB-lite"/>
    </source>
</evidence>
<keyword evidence="4" id="KW-1185">Reference proteome</keyword>
<sequence length="521" mass="58456">MSSANFARPAVSSAPSADPAPPTHPAFSHQEMMGHAYHNHHVPHYPPGQHQYTYLPSCGPNDAPMGPPSFDNDDDEMPAGILKKPLGKPVTKVAGRRRTIQPDPKGKGKERVVDSEPKSTKRKALPGDIEGPAAKKKRGGRVNGAPNYSEVDVDALLDIVEVRLPVGPIGWTQVGEDFGKWAKSEGRPERTAKSLENKYKQLVRTKKPTGEGTIPSEIARALEIEQLILIEAETRELDDSEIVDQDDQDVLELSTEDEEDSPPARKPNKDVKTVKQEPKTYSVGLSRRMAEREQPAPRNRTSRVNQSQDFLSSISSALDPSTQEARDDARAARSMQSTQIFTMYQTLRDSQTTTETLRTRLQESETARADALRKVDKLEIELRILTGGRRRTHSTPPRFERSSRWDRTPDRHSRFDDFNNFDTPVRHRKYSPDLRPRRRQEPERPDRRVREETFFPEGGRMVRWVGGSDDEGYPNDRPPTPEPGTITYTVNPLSPPSTIRPPSSSNIFMASVPLDSESGDV</sequence>
<feature type="compositionally biased region" description="Basic and acidic residues" evidence="1">
    <location>
        <begin position="267"/>
        <end position="278"/>
    </location>
</feature>
<dbReference type="Pfam" id="PF20681">
    <property type="entry name" value="DUF6818"/>
    <property type="match status" value="1"/>
</dbReference>
<feature type="region of interest" description="Disordered" evidence="1">
    <location>
        <begin position="235"/>
        <end position="334"/>
    </location>
</feature>
<dbReference type="Proteomes" id="UP000027222">
    <property type="component" value="Unassembled WGS sequence"/>
</dbReference>
<evidence type="ECO:0000259" key="2">
    <source>
        <dbReference type="Pfam" id="PF20681"/>
    </source>
</evidence>
<proteinExistence type="predicted"/>
<evidence type="ECO:0000313" key="3">
    <source>
        <dbReference type="EMBL" id="KDR67831.1"/>
    </source>
</evidence>
<dbReference type="STRING" id="685588.A0A067SAE4"/>
<feature type="domain" description="DUF6818" evidence="2">
    <location>
        <begin position="165"/>
        <end position="247"/>
    </location>
</feature>
<accession>A0A067SAE4</accession>
<dbReference type="PANTHER" id="PTHR34409:SF1">
    <property type="entry name" value="MYB-LIKE DOMAIN-CONTAINING PROTEIN"/>
    <property type="match status" value="1"/>
</dbReference>
<feature type="compositionally biased region" description="Basic and acidic residues" evidence="1">
    <location>
        <begin position="398"/>
        <end position="417"/>
    </location>
</feature>